<dbReference type="EMBL" id="CAADEY010000127">
    <property type="protein sequence ID" value="VFJ65207.1"/>
    <property type="molecule type" value="Genomic_DNA"/>
</dbReference>
<dbReference type="Gene3D" id="3.40.50.20">
    <property type="match status" value="1"/>
</dbReference>
<organism evidence="6">
    <name type="scientific">Candidatus Kentrum sp. DK</name>
    <dbReference type="NCBI Taxonomy" id="2126562"/>
    <lineage>
        <taxon>Bacteria</taxon>
        <taxon>Pseudomonadati</taxon>
        <taxon>Pseudomonadota</taxon>
        <taxon>Gammaproteobacteria</taxon>
        <taxon>Candidatus Kentrum</taxon>
    </lineage>
</organism>
<dbReference type="GO" id="GO:0046872">
    <property type="term" value="F:metal ion binding"/>
    <property type="evidence" value="ECO:0007669"/>
    <property type="project" value="InterPro"/>
</dbReference>
<keyword evidence="2 4" id="KW-0547">Nucleotide-binding</keyword>
<dbReference type="InterPro" id="IPR011761">
    <property type="entry name" value="ATP-grasp"/>
</dbReference>
<dbReference type="AlphaFoldDB" id="A0A450TE00"/>
<evidence type="ECO:0000256" key="4">
    <source>
        <dbReference type="PROSITE-ProRule" id="PRU00409"/>
    </source>
</evidence>
<dbReference type="GO" id="GO:0016874">
    <property type="term" value="F:ligase activity"/>
    <property type="evidence" value="ECO:0007669"/>
    <property type="project" value="UniProtKB-KW"/>
</dbReference>
<feature type="domain" description="ATP-grasp" evidence="5">
    <location>
        <begin position="119"/>
        <end position="320"/>
    </location>
</feature>
<dbReference type="InterPro" id="IPR052032">
    <property type="entry name" value="ATP-dep_AA_Ligase"/>
</dbReference>
<protein>
    <submittedName>
        <fullName evidence="6">Carbamoyl-phosphate synthase large subunit</fullName>
    </submittedName>
</protein>
<keyword evidence="3 4" id="KW-0067">ATP-binding</keyword>
<proteinExistence type="predicted"/>
<gene>
    <name evidence="6" type="ORF">BECKDK2373C_GA0170839_11273</name>
</gene>
<evidence type="ECO:0000313" key="6">
    <source>
        <dbReference type="EMBL" id="VFJ65207.1"/>
    </source>
</evidence>
<dbReference type="InterPro" id="IPR013815">
    <property type="entry name" value="ATP_grasp_subdomain_1"/>
</dbReference>
<evidence type="ECO:0000256" key="3">
    <source>
        <dbReference type="ARBA" id="ARBA00022840"/>
    </source>
</evidence>
<dbReference type="PANTHER" id="PTHR43585:SF2">
    <property type="entry name" value="ATP-GRASP ENZYME FSQD"/>
    <property type="match status" value="1"/>
</dbReference>
<dbReference type="Gene3D" id="3.30.1490.20">
    <property type="entry name" value="ATP-grasp fold, A domain"/>
    <property type="match status" value="1"/>
</dbReference>
<dbReference type="PANTHER" id="PTHR43585">
    <property type="entry name" value="FUMIPYRROLE BIOSYNTHESIS PROTEIN C"/>
    <property type="match status" value="1"/>
</dbReference>
<dbReference type="Pfam" id="PF02786">
    <property type="entry name" value="CPSase_L_D2"/>
    <property type="match status" value="1"/>
</dbReference>
<dbReference type="Gene3D" id="3.30.470.20">
    <property type="entry name" value="ATP-grasp fold, B domain"/>
    <property type="match status" value="1"/>
</dbReference>
<dbReference type="PROSITE" id="PS50975">
    <property type="entry name" value="ATP_GRASP"/>
    <property type="match status" value="1"/>
</dbReference>
<evidence type="ECO:0000256" key="1">
    <source>
        <dbReference type="ARBA" id="ARBA00022598"/>
    </source>
</evidence>
<dbReference type="GO" id="GO:0005524">
    <property type="term" value="F:ATP binding"/>
    <property type="evidence" value="ECO:0007669"/>
    <property type="project" value="UniProtKB-UniRule"/>
</dbReference>
<evidence type="ECO:0000256" key="2">
    <source>
        <dbReference type="ARBA" id="ARBA00022741"/>
    </source>
</evidence>
<evidence type="ECO:0000259" key="5">
    <source>
        <dbReference type="PROSITE" id="PS50975"/>
    </source>
</evidence>
<sequence length="368" mass="40364">MKKLLITSVGSLVGQNVLDTLEGRRENLRIIGTNSVAEAAGNFRCDSSFLVASAAERQRFVADLVRIISDEKPDVIVPGRDADIEILARIRETDFPESTAFLCGSPEFAAIMDDKVRSYTFAEAYQLPFARSCETGQADSLAEAQKLVAEYGYPLIAKPKAGNGSRGIWVVTNEAQLERSSALIGYAMQPLLGHDEPIEMQTEYGIPFVWEVPENALYAAQVLIGKNGEILGKIAFVSRMVMGKCEQITHVEDPKLMQVVMRFAEQAIAAGWIGPLNLQFKKDSTRGFQAIEMNGRFSGGTSARLYLGYDEVQLLLNHWIGENIIPASALEGISRTVTKSLCDFPIRPKDVATLSTTGQWSRSESTSS</sequence>
<reference evidence="6" key="1">
    <citation type="submission" date="2019-02" db="EMBL/GenBank/DDBJ databases">
        <authorList>
            <person name="Gruber-Vodicka R. H."/>
            <person name="Seah K. B. B."/>
        </authorList>
    </citation>
    <scope>NUCLEOTIDE SEQUENCE</scope>
    <source>
        <strain evidence="6">BECK_DK161</strain>
    </source>
</reference>
<dbReference type="InterPro" id="IPR005479">
    <property type="entry name" value="CPAse_ATP-bd"/>
</dbReference>
<name>A0A450TE00_9GAMM</name>
<keyword evidence="1" id="KW-0436">Ligase</keyword>
<dbReference type="SUPFAM" id="SSF56059">
    <property type="entry name" value="Glutathione synthetase ATP-binding domain-like"/>
    <property type="match status" value="1"/>
</dbReference>
<accession>A0A450TE00</accession>